<comment type="caution">
    <text evidence="1">The sequence shown here is derived from an EMBL/GenBank/DDBJ whole genome shotgun (WGS) entry which is preliminary data.</text>
</comment>
<evidence type="ECO:0000313" key="1">
    <source>
        <dbReference type="EMBL" id="GJE05276.1"/>
    </source>
</evidence>
<dbReference type="EMBL" id="BPQR01000010">
    <property type="protein sequence ID" value="GJE05276.1"/>
    <property type="molecule type" value="Genomic_DNA"/>
</dbReference>
<organism evidence="1 2">
    <name type="scientific">Methylobacterium jeotgali</name>
    <dbReference type="NCBI Taxonomy" id="381630"/>
    <lineage>
        <taxon>Bacteria</taxon>
        <taxon>Pseudomonadati</taxon>
        <taxon>Pseudomonadota</taxon>
        <taxon>Alphaproteobacteria</taxon>
        <taxon>Hyphomicrobiales</taxon>
        <taxon>Methylobacteriaceae</taxon>
        <taxon>Methylobacterium</taxon>
    </lineage>
</organism>
<protein>
    <recommendedName>
        <fullName evidence="3">JAB domain-containing protein</fullName>
    </recommendedName>
</protein>
<gene>
    <name evidence="1" type="ORF">AOPFMNJM_0574</name>
</gene>
<dbReference type="RefSeq" id="WP_238273967.1">
    <property type="nucleotide sequence ID" value="NZ_BPQR01000010.1"/>
</dbReference>
<evidence type="ECO:0008006" key="3">
    <source>
        <dbReference type="Google" id="ProtNLM"/>
    </source>
</evidence>
<reference evidence="1" key="1">
    <citation type="journal article" date="2021" name="Front. Microbiol.">
        <title>Comprehensive Comparative Genomics and Phenotyping of Methylobacterium Species.</title>
        <authorList>
            <person name="Alessa O."/>
            <person name="Ogura Y."/>
            <person name="Fujitani Y."/>
            <person name="Takami H."/>
            <person name="Hayashi T."/>
            <person name="Sahin N."/>
            <person name="Tani A."/>
        </authorList>
    </citation>
    <scope>NUCLEOTIDE SEQUENCE</scope>
    <source>
        <strain evidence="1">LMG 23639</strain>
    </source>
</reference>
<evidence type="ECO:0000313" key="2">
    <source>
        <dbReference type="Proteomes" id="UP001055102"/>
    </source>
</evidence>
<dbReference type="Proteomes" id="UP001055102">
    <property type="component" value="Unassembled WGS sequence"/>
</dbReference>
<proteinExistence type="predicted"/>
<reference evidence="1" key="2">
    <citation type="submission" date="2021-08" db="EMBL/GenBank/DDBJ databases">
        <authorList>
            <person name="Tani A."/>
            <person name="Ola A."/>
            <person name="Ogura Y."/>
            <person name="Katsura K."/>
            <person name="Hayashi T."/>
        </authorList>
    </citation>
    <scope>NUCLEOTIDE SEQUENCE</scope>
    <source>
        <strain evidence="1">LMG 23639</strain>
    </source>
</reference>
<name>A0ABQ4SPX1_9HYPH</name>
<accession>A0ABQ4SPX1</accession>
<keyword evidence="2" id="KW-1185">Reference proteome</keyword>
<sequence length="164" mass="18258">MASREQSGLMVSYPIWWRLFRELQRRGAGVRESGAFLLGDRSLTGGRVRMIVFYDDIDPEALTTGIVRLSGHAMNAVWETCAAKNLEVLADIHTHPDGAGQSRSDQEHPMVATRGHVALIAPRLARSAFDLAGVGVYRYRGAKRWDVLPTPRFGWLGISIRGER</sequence>
<dbReference type="SUPFAM" id="SSF102712">
    <property type="entry name" value="JAB1/MPN domain"/>
    <property type="match status" value="1"/>
</dbReference>